<evidence type="ECO:0000256" key="1">
    <source>
        <dbReference type="SAM" id="Phobius"/>
    </source>
</evidence>
<dbReference type="EnsemblMetazoa" id="ACHR010216-RA">
    <property type="protein sequence ID" value="ACHR010216-PA"/>
    <property type="gene ID" value="ACHR010216"/>
</dbReference>
<keyword evidence="1" id="KW-0472">Membrane</keyword>
<evidence type="ECO:0000313" key="2">
    <source>
        <dbReference type="EnsemblMetazoa" id="ACHR010216-PA"/>
    </source>
</evidence>
<reference evidence="2" key="2">
    <citation type="submission" date="2020-05" db="UniProtKB">
        <authorList>
            <consortium name="EnsemblMetazoa"/>
        </authorList>
    </citation>
    <scope>IDENTIFICATION</scope>
    <source>
        <strain evidence="2">ACHKN1017</strain>
    </source>
</reference>
<keyword evidence="1" id="KW-1133">Transmembrane helix</keyword>
<accession>A0A182KHH8</accession>
<sequence>MATRSLCRKGNLTLLVVFVLCWNICLTFVIPEPDEKCEWLYACCKLDKVNGECQTLCPTPTIVCPAEDEGTGTRDPARIQATKVLVTAPCKEGFRRDHTDRCRKIFEEPVYF</sequence>
<reference evidence="3" key="1">
    <citation type="submission" date="2013-03" db="EMBL/GenBank/DDBJ databases">
        <title>The Genome Sequence of Anopheles christyi ACHKN1017.</title>
        <authorList>
            <consortium name="The Broad Institute Genomics Platform"/>
            <person name="Neafsey D.E."/>
            <person name="Besansky N."/>
            <person name="Walker B."/>
            <person name="Young S.K."/>
            <person name="Zeng Q."/>
            <person name="Gargeya S."/>
            <person name="Fitzgerald M."/>
            <person name="Haas B."/>
            <person name="Abouelleil A."/>
            <person name="Allen A.W."/>
            <person name="Alvarado L."/>
            <person name="Arachchi H.M."/>
            <person name="Berlin A.M."/>
            <person name="Chapman S.B."/>
            <person name="Gainer-Dewar J."/>
            <person name="Goldberg J."/>
            <person name="Griggs A."/>
            <person name="Gujja S."/>
            <person name="Hansen M."/>
            <person name="Howarth C."/>
            <person name="Imamovic A."/>
            <person name="Ireland A."/>
            <person name="Larimer J."/>
            <person name="McCowan C."/>
            <person name="Murphy C."/>
            <person name="Pearson M."/>
            <person name="Poon T.W."/>
            <person name="Priest M."/>
            <person name="Roberts A."/>
            <person name="Saif S."/>
            <person name="Shea T."/>
            <person name="Sisk P."/>
            <person name="Sykes S."/>
            <person name="Wortman J."/>
            <person name="Nusbaum C."/>
            <person name="Birren B."/>
        </authorList>
    </citation>
    <scope>NUCLEOTIDE SEQUENCE [LARGE SCALE GENOMIC DNA]</scope>
    <source>
        <strain evidence="3">ACHKN1017</strain>
    </source>
</reference>
<evidence type="ECO:0000313" key="3">
    <source>
        <dbReference type="Proteomes" id="UP000075881"/>
    </source>
</evidence>
<feature type="transmembrane region" description="Helical" evidence="1">
    <location>
        <begin position="12"/>
        <end position="30"/>
    </location>
</feature>
<protein>
    <submittedName>
        <fullName evidence="2">Uncharacterized protein</fullName>
    </submittedName>
</protein>
<dbReference type="Proteomes" id="UP000075881">
    <property type="component" value="Unassembled WGS sequence"/>
</dbReference>
<dbReference type="VEuPathDB" id="VectorBase:ACHR010216"/>
<proteinExistence type="predicted"/>
<name>A0A182KHH8_9DIPT</name>
<dbReference type="AlphaFoldDB" id="A0A182KHH8"/>
<organism evidence="2 3">
    <name type="scientific">Anopheles christyi</name>
    <dbReference type="NCBI Taxonomy" id="43041"/>
    <lineage>
        <taxon>Eukaryota</taxon>
        <taxon>Metazoa</taxon>
        <taxon>Ecdysozoa</taxon>
        <taxon>Arthropoda</taxon>
        <taxon>Hexapoda</taxon>
        <taxon>Insecta</taxon>
        <taxon>Pterygota</taxon>
        <taxon>Neoptera</taxon>
        <taxon>Endopterygota</taxon>
        <taxon>Diptera</taxon>
        <taxon>Nematocera</taxon>
        <taxon>Culicoidea</taxon>
        <taxon>Culicidae</taxon>
        <taxon>Anophelinae</taxon>
        <taxon>Anopheles</taxon>
    </lineage>
</organism>
<keyword evidence="3" id="KW-1185">Reference proteome</keyword>
<keyword evidence="1" id="KW-0812">Transmembrane</keyword>